<dbReference type="Gene3D" id="2.40.128.630">
    <property type="match status" value="1"/>
</dbReference>
<dbReference type="Gene3D" id="2.130.10.10">
    <property type="entry name" value="YVTN repeat-like/Quinoprotein amine dehydrogenase"/>
    <property type="match status" value="1"/>
</dbReference>
<dbReference type="RefSeq" id="WP_130857848.1">
    <property type="nucleotide sequence ID" value="NZ_JBHLWO010000002.1"/>
</dbReference>
<proteinExistence type="predicted"/>
<evidence type="ECO:0000256" key="1">
    <source>
        <dbReference type="SAM" id="SignalP"/>
    </source>
</evidence>
<keyword evidence="1" id="KW-0732">Signal</keyword>
<evidence type="ECO:0000313" key="4">
    <source>
        <dbReference type="EMBL" id="MFC0319082.1"/>
    </source>
</evidence>
<reference evidence="4 5" key="1">
    <citation type="submission" date="2024-09" db="EMBL/GenBank/DDBJ databases">
        <authorList>
            <person name="Sun Q."/>
            <person name="Mori K."/>
        </authorList>
    </citation>
    <scope>NUCLEOTIDE SEQUENCE [LARGE SCALE GENOMIC DNA]</scope>
    <source>
        <strain evidence="4 5">CCM 7765</strain>
    </source>
</reference>
<accession>A0ABV6HJL7</accession>
<dbReference type="SUPFAM" id="SSF50998">
    <property type="entry name" value="Quinoprotein alcohol dehydrogenase-like"/>
    <property type="match status" value="2"/>
</dbReference>
<dbReference type="SMART" id="SM00564">
    <property type="entry name" value="PQQ"/>
    <property type="match status" value="6"/>
</dbReference>
<gene>
    <name evidence="4" type="ORF">ACFFI0_12230</name>
</gene>
<feature type="domain" description="Pyrrolo-quinoline quinone repeat" evidence="3">
    <location>
        <begin position="458"/>
        <end position="582"/>
    </location>
</feature>
<feature type="chain" id="PRO_5045926288" evidence="1">
    <location>
        <begin position="19"/>
        <end position="613"/>
    </location>
</feature>
<dbReference type="InterPro" id="IPR018391">
    <property type="entry name" value="PQQ_b-propeller_rpt"/>
</dbReference>
<keyword evidence="5" id="KW-1185">Reference proteome</keyword>
<dbReference type="Pfam" id="PF00149">
    <property type="entry name" value="Metallophos"/>
    <property type="match status" value="1"/>
</dbReference>
<evidence type="ECO:0000313" key="5">
    <source>
        <dbReference type="Proteomes" id="UP001589774"/>
    </source>
</evidence>
<dbReference type="InterPro" id="IPR029052">
    <property type="entry name" value="Metallo-depent_PP-like"/>
</dbReference>
<dbReference type="InterPro" id="IPR004843">
    <property type="entry name" value="Calcineurin-like_PHP"/>
</dbReference>
<organism evidence="4 5">
    <name type="scientific">Olivibacter oleidegradans</name>
    <dbReference type="NCBI Taxonomy" id="760123"/>
    <lineage>
        <taxon>Bacteria</taxon>
        <taxon>Pseudomonadati</taxon>
        <taxon>Bacteroidota</taxon>
        <taxon>Sphingobacteriia</taxon>
        <taxon>Sphingobacteriales</taxon>
        <taxon>Sphingobacteriaceae</taxon>
        <taxon>Olivibacter</taxon>
    </lineage>
</organism>
<dbReference type="EMBL" id="JBHLWO010000002">
    <property type="protein sequence ID" value="MFC0319082.1"/>
    <property type="molecule type" value="Genomic_DNA"/>
</dbReference>
<dbReference type="InterPro" id="IPR015943">
    <property type="entry name" value="WD40/YVTN_repeat-like_dom_sf"/>
</dbReference>
<evidence type="ECO:0000259" key="2">
    <source>
        <dbReference type="Pfam" id="PF00149"/>
    </source>
</evidence>
<dbReference type="Pfam" id="PF13360">
    <property type="entry name" value="PQQ_2"/>
    <property type="match status" value="2"/>
</dbReference>
<dbReference type="PANTHER" id="PTHR34512:SF30">
    <property type="entry name" value="OUTER MEMBRANE PROTEIN ASSEMBLY FACTOR BAMB"/>
    <property type="match status" value="1"/>
</dbReference>
<feature type="domain" description="Pyrrolo-quinoline quinone repeat" evidence="3">
    <location>
        <begin position="279"/>
        <end position="403"/>
    </location>
</feature>
<dbReference type="SUPFAM" id="SSF56300">
    <property type="entry name" value="Metallo-dependent phosphatases"/>
    <property type="match status" value="1"/>
</dbReference>
<dbReference type="InterPro" id="IPR002372">
    <property type="entry name" value="PQQ_rpt_dom"/>
</dbReference>
<dbReference type="Proteomes" id="UP001589774">
    <property type="component" value="Unassembled WGS sequence"/>
</dbReference>
<feature type="signal peptide" evidence="1">
    <location>
        <begin position="1"/>
        <end position="18"/>
    </location>
</feature>
<name>A0ABV6HJL7_9SPHI</name>
<comment type="caution">
    <text evidence="4">The sequence shown here is derived from an EMBL/GenBank/DDBJ whole genome shotgun (WGS) entry which is preliminary data.</text>
</comment>
<feature type="domain" description="Calcineurin-like phosphoesterase" evidence="2">
    <location>
        <begin position="22"/>
        <end position="195"/>
    </location>
</feature>
<dbReference type="PANTHER" id="PTHR34512">
    <property type="entry name" value="CELL SURFACE PROTEIN"/>
    <property type="match status" value="1"/>
</dbReference>
<evidence type="ECO:0000259" key="3">
    <source>
        <dbReference type="Pfam" id="PF13360"/>
    </source>
</evidence>
<dbReference type="Gene3D" id="3.60.21.10">
    <property type="match status" value="1"/>
</dbReference>
<sequence length="613" mass="68924">MKKILILLLLLFVEKTYAQDFHFAHVTDTHVGSETGAEDLRKTVADINKNKDLKFVIVSGDITEFGADHELKLAKQILDSIDIPYYVVPGNHDANWSESGGNSFRQVFGSETFYFTHGGYRFAGTNSGPNMRMGPGQIPRENLVWLDSVLKLNDDLPLIYVNHYPQDSSLNNWYEAIDRIKKHNVQLFLCGHGHVNKAYDFEGIPGVMGRSNLRAKRSTGGYNIVRISSGKAIYQERNPDSLTQSPWLTILLKNHHFERDIDVYPRPSYAVNEKFKQIQEVWGFQDRSDIGSGLALAKKKLITGNTSGEIYALDVNSGKKLWSFQTQGKIYATPTIWKDMVIAASSDSYIYGIDLRNGVQKWKIKTGKAVLGSPVVHKGIAYIGGSDGTFRAINIRSGKIKWSFEGLKGYISAKPLIYQNKIYFGTWGNEFYALDLKTGKTCWHWSNGASNRMLSPAACYPVGANNRIFIVAPDRYMTALDATKGTVIWRKKMDNYRVRESIGLSADRSMVYAKTMDGQLIGVSTKAHDLRIVWQSSLQLPYELAPTAIEESNNIVWVPSNSGLLTAIKRQDGKLIWQHKISNCLINPLLPLDKKHIVVSTMDGKIVKLSVRR</sequence>
<protein>
    <submittedName>
        <fullName evidence="4">PQQ-binding-like beta-propeller repeat protein</fullName>
    </submittedName>
</protein>
<dbReference type="InterPro" id="IPR011047">
    <property type="entry name" value="Quinoprotein_ADH-like_sf"/>
</dbReference>